<protein>
    <recommendedName>
        <fullName evidence="6">Protein KTI12 homolog</fullName>
    </recommendedName>
</protein>
<gene>
    <name evidence="5" type="ORF">HPHI1048_LOCUS19374</name>
</gene>
<dbReference type="InterPro" id="IPR027417">
    <property type="entry name" value="P-loop_NTPase"/>
</dbReference>
<evidence type="ECO:0008006" key="6">
    <source>
        <dbReference type="Google" id="ProtNLM"/>
    </source>
</evidence>
<proteinExistence type="inferred from homology"/>
<dbReference type="GO" id="GO:0005524">
    <property type="term" value="F:ATP binding"/>
    <property type="evidence" value="ECO:0007669"/>
    <property type="project" value="UniProtKB-KW"/>
</dbReference>
<comment type="similarity">
    <text evidence="4">Belongs to the KTI12 family.</text>
</comment>
<reference evidence="5" key="1">
    <citation type="submission" date="2021-01" db="EMBL/GenBank/DDBJ databases">
        <authorList>
            <person name="Corre E."/>
            <person name="Pelletier E."/>
            <person name="Niang G."/>
            <person name="Scheremetjew M."/>
            <person name="Finn R."/>
            <person name="Kale V."/>
            <person name="Holt S."/>
            <person name="Cochrane G."/>
            <person name="Meng A."/>
            <person name="Brown T."/>
            <person name="Cohen L."/>
        </authorList>
    </citation>
    <scope>NUCLEOTIDE SEQUENCE</scope>
    <source>
        <strain evidence="5">CCMP325</strain>
    </source>
</reference>
<dbReference type="SUPFAM" id="SSF52540">
    <property type="entry name" value="P-loop containing nucleoside triphosphate hydrolases"/>
    <property type="match status" value="1"/>
</dbReference>
<evidence type="ECO:0000256" key="3">
    <source>
        <dbReference type="ARBA" id="ARBA00022840"/>
    </source>
</evidence>
<keyword evidence="3" id="KW-0067">ATP-binding</keyword>
<dbReference type="EMBL" id="HBEO01028606">
    <property type="protein sequence ID" value="CAD8500493.1"/>
    <property type="molecule type" value="Transcribed_RNA"/>
</dbReference>
<organism evidence="5">
    <name type="scientific">Hanusia phi</name>
    <dbReference type="NCBI Taxonomy" id="3032"/>
    <lineage>
        <taxon>Eukaryota</taxon>
        <taxon>Cryptophyceae</taxon>
        <taxon>Pyrenomonadales</taxon>
        <taxon>Geminigeraceae</taxon>
        <taxon>Hanusia</taxon>
    </lineage>
</organism>
<keyword evidence="2" id="KW-0547">Nucleotide-binding</keyword>
<dbReference type="GO" id="GO:0009507">
    <property type="term" value="C:chloroplast"/>
    <property type="evidence" value="ECO:0007669"/>
    <property type="project" value="UniProtKB-SubCell"/>
</dbReference>
<evidence type="ECO:0000256" key="2">
    <source>
        <dbReference type="ARBA" id="ARBA00022741"/>
    </source>
</evidence>
<accession>A0A7S0HTT3</accession>
<dbReference type="Gene3D" id="3.40.50.300">
    <property type="entry name" value="P-loop containing nucleotide triphosphate hydrolases"/>
    <property type="match status" value="1"/>
</dbReference>
<evidence type="ECO:0000256" key="4">
    <source>
        <dbReference type="ARBA" id="ARBA00025768"/>
    </source>
</evidence>
<dbReference type="InterPro" id="IPR013641">
    <property type="entry name" value="KTI12/PSTK"/>
</dbReference>
<comment type="subcellular location">
    <subcellularLocation>
        <location evidence="1">Plastid</location>
        <location evidence="1">Chloroplast</location>
    </subcellularLocation>
</comment>
<evidence type="ECO:0000313" key="5">
    <source>
        <dbReference type="EMBL" id="CAD8500493.1"/>
    </source>
</evidence>
<sequence>MPLVVLCGYPSSGKTSRSKELCTFLAEKGISHNLINNESLGIDRNESYKDSQAEKMSRSALKAAIERTLTKTVTVIADDLNYIKGYRYELFCIARAVGTTMCTIHCDATTDEIVRFNAGTRAYNESILAELPQRFERPNDRNRWERPLFVVRPEDDRLPLEDIVTMIEGKSLNPNLATVSQPVADKNMLHEIDVVTAQILAALQNSQTEGVMAGRMKFPYCSKAVTINRVVPMGEQRRIKRQFMKVVTDDGQTPSTSEKAAEMFVDFLVAQIAQD</sequence>
<name>A0A7S0HTT3_9CRYP</name>
<dbReference type="Pfam" id="PF08433">
    <property type="entry name" value="KTI12"/>
    <property type="match status" value="1"/>
</dbReference>
<dbReference type="AlphaFoldDB" id="A0A7S0HTT3"/>
<evidence type="ECO:0000256" key="1">
    <source>
        <dbReference type="ARBA" id="ARBA00004229"/>
    </source>
</evidence>
<dbReference type="PANTHER" id="PTHR12435">
    <property type="match status" value="1"/>
</dbReference>